<evidence type="ECO:0000256" key="2">
    <source>
        <dbReference type="RuleBase" id="RU003616"/>
    </source>
</evidence>
<dbReference type="InterPro" id="IPR031107">
    <property type="entry name" value="Small_HSP"/>
</dbReference>
<dbReference type="AlphaFoldDB" id="A0A517TSS0"/>
<dbReference type="SUPFAM" id="SSF49764">
    <property type="entry name" value="HSP20-like chaperones"/>
    <property type="match status" value="1"/>
</dbReference>
<dbReference type="Gene3D" id="2.60.40.790">
    <property type="match status" value="1"/>
</dbReference>
<dbReference type="RefSeq" id="WP_145430694.1">
    <property type="nucleotide sequence ID" value="NZ_CP036339.1"/>
</dbReference>
<evidence type="ECO:0000313" key="5">
    <source>
        <dbReference type="Proteomes" id="UP000317909"/>
    </source>
</evidence>
<dbReference type="InterPro" id="IPR008978">
    <property type="entry name" value="HSP20-like_chaperone"/>
</dbReference>
<evidence type="ECO:0000256" key="1">
    <source>
        <dbReference type="PROSITE-ProRule" id="PRU00285"/>
    </source>
</evidence>
<gene>
    <name evidence="4" type="primary">hspA_2</name>
    <name evidence="4" type="ORF">I41_05840</name>
</gene>
<proteinExistence type="inferred from homology"/>
<dbReference type="CDD" id="cd06464">
    <property type="entry name" value="ACD_sHsps-like"/>
    <property type="match status" value="1"/>
</dbReference>
<organism evidence="4 5">
    <name type="scientific">Lacipirellula limnantheis</name>
    <dbReference type="NCBI Taxonomy" id="2528024"/>
    <lineage>
        <taxon>Bacteria</taxon>
        <taxon>Pseudomonadati</taxon>
        <taxon>Planctomycetota</taxon>
        <taxon>Planctomycetia</taxon>
        <taxon>Pirellulales</taxon>
        <taxon>Lacipirellulaceae</taxon>
        <taxon>Lacipirellula</taxon>
    </lineage>
</organism>
<accession>A0A517TSS0</accession>
<comment type="similarity">
    <text evidence="1 2">Belongs to the small heat shock protein (HSP20) family.</text>
</comment>
<dbReference type="PANTHER" id="PTHR11527">
    <property type="entry name" value="HEAT-SHOCK PROTEIN 20 FAMILY MEMBER"/>
    <property type="match status" value="1"/>
</dbReference>
<evidence type="ECO:0000313" key="4">
    <source>
        <dbReference type="EMBL" id="QDT71427.1"/>
    </source>
</evidence>
<dbReference type="KEGG" id="llh:I41_05840"/>
<keyword evidence="5" id="KW-1185">Reference proteome</keyword>
<dbReference type="PROSITE" id="PS01031">
    <property type="entry name" value="SHSP"/>
    <property type="match status" value="1"/>
</dbReference>
<evidence type="ECO:0000259" key="3">
    <source>
        <dbReference type="PROSITE" id="PS01031"/>
    </source>
</evidence>
<sequence>MTTAIAKREPRTLASREPFQAIRDDFEGMWRQLVGERMPGWLSTPMMPALDVKETPNAVEVRVDLPGFAADDINVQLANNVLTVSGTREEEEKQENEAFHRIERRCGSFSRSVALPVRVAEEKVDAKFRNGVLTVSLHKCDNGKCRKIKVQE</sequence>
<feature type="domain" description="SHSP" evidence="3">
    <location>
        <begin position="41"/>
        <end position="152"/>
    </location>
</feature>
<protein>
    <submittedName>
        <fullName evidence="4">Spore protein SP21</fullName>
    </submittedName>
</protein>
<dbReference type="Proteomes" id="UP000317909">
    <property type="component" value="Chromosome"/>
</dbReference>
<dbReference type="OrthoDB" id="268718at2"/>
<dbReference type="Pfam" id="PF00011">
    <property type="entry name" value="HSP20"/>
    <property type="match status" value="1"/>
</dbReference>
<name>A0A517TSS0_9BACT</name>
<dbReference type="InterPro" id="IPR002068">
    <property type="entry name" value="A-crystallin/Hsp20_dom"/>
</dbReference>
<dbReference type="EMBL" id="CP036339">
    <property type="protein sequence ID" value="QDT71427.1"/>
    <property type="molecule type" value="Genomic_DNA"/>
</dbReference>
<reference evidence="4 5" key="1">
    <citation type="submission" date="2019-02" db="EMBL/GenBank/DDBJ databases">
        <title>Deep-cultivation of Planctomycetes and their phenomic and genomic characterization uncovers novel biology.</title>
        <authorList>
            <person name="Wiegand S."/>
            <person name="Jogler M."/>
            <person name="Boedeker C."/>
            <person name="Pinto D."/>
            <person name="Vollmers J."/>
            <person name="Rivas-Marin E."/>
            <person name="Kohn T."/>
            <person name="Peeters S.H."/>
            <person name="Heuer A."/>
            <person name="Rast P."/>
            <person name="Oberbeckmann S."/>
            <person name="Bunk B."/>
            <person name="Jeske O."/>
            <person name="Meyerdierks A."/>
            <person name="Storesund J.E."/>
            <person name="Kallscheuer N."/>
            <person name="Luecker S."/>
            <person name="Lage O.M."/>
            <person name="Pohl T."/>
            <person name="Merkel B.J."/>
            <person name="Hornburger P."/>
            <person name="Mueller R.-W."/>
            <person name="Bruemmer F."/>
            <person name="Labrenz M."/>
            <person name="Spormann A.M."/>
            <person name="Op den Camp H."/>
            <person name="Overmann J."/>
            <person name="Amann R."/>
            <person name="Jetten M.S.M."/>
            <person name="Mascher T."/>
            <person name="Medema M.H."/>
            <person name="Devos D.P."/>
            <person name="Kaster A.-K."/>
            <person name="Ovreas L."/>
            <person name="Rohde M."/>
            <person name="Galperin M.Y."/>
            <person name="Jogler C."/>
        </authorList>
    </citation>
    <scope>NUCLEOTIDE SEQUENCE [LARGE SCALE GENOMIC DNA]</scope>
    <source>
        <strain evidence="4 5">I41</strain>
    </source>
</reference>